<dbReference type="Proteomes" id="UP000030651">
    <property type="component" value="Unassembled WGS sequence"/>
</dbReference>
<dbReference type="InterPro" id="IPR055122">
    <property type="entry name" value="Med14_N"/>
</dbReference>
<gene>
    <name evidence="12" type="ORF">PFICI_00878</name>
</gene>
<feature type="compositionally biased region" description="Polar residues" evidence="10">
    <location>
        <begin position="1045"/>
        <end position="1060"/>
    </location>
</feature>
<evidence type="ECO:0000256" key="1">
    <source>
        <dbReference type="ARBA" id="ARBA00004123"/>
    </source>
</evidence>
<dbReference type="HOGENOM" id="CLU_003573_1_0_1"/>
<proteinExistence type="inferred from homology"/>
<comment type="similarity">
    <text evidence="2 9">Belongs to the Mediator complex subunit 14 family.</text>
</comment>
<name>W3XM52_PESFW</name>
<dbReference type="InParanoid" id="W3XM52"/>
<feature type="region of interest" description="Disordered" evidence="10">
    <location>
        <begin position="1000"/>
        <end position="1060"/>
    </location>
</feature>
<dbReference type="GO" id="GO:0070847">
    <property type="term" value="C:core mediator complex"/>
    <property type="evidence" value="ECO:0007669"/>
    <property type="project" value="TreeGrafter"/>
</dbReference>
<evidence type="ECO:0000256" key="4">
    <source>
        <dbReference type="ARBA" id="ARBA00023015"/>
    </source>
</evidence>
<evidence type="ECO:0000256" key="3">
    <source>
        <dbReference type="ARBA" id="ARBA00019619"/>
    </source>
</evidence>
<dbReference type="PANTHER" id="PTHR12809:SF2">
    <property type="entry name" value="MEDIATOR OF RNA POLYMERASE II TRANSCRIPTION SUBUNIT 14"/>
    <property type="match status" value="1"/>
</dbReference>
<dbReference type="GO" id="GO:0006357">
    <property type="term" value="P:regulation of transcription by RNA polymerase II"/>
    <property type="evidence" value="ECO:0007669"/>
    <property type="project" value="InterPro"/>
</dbReference>
<keyword evidence="4 9" id="KW-0805">Transcription regulation</keyword>
<evidence type="ECO:0000256" key="2">
    <source>
        <dbReference type="ARBA" id="ARBA00007813"/>
    </source>
</evidence>
<evidence type="ECO:0000259" key="11">
    <source>
        <dbReference type="Pfam" id="PF08638"/>
    </source>
</evidence>
<evidence type="ECO:0000313" key="12">
    <source>
        <dbReference type="EMBL" id="ETS87050.1"/>
    </source>
</evidence>
<dbReference type="Pfam" id="PF08638">
    <property type="entry name" value="Med14"/>
    <property type="match status" value="1"/>
</dbReference>
<feature type="domain" description="Mediator complex subunit MED14 N-terminal" evidence="11">
    <location>
        <begin position="43"/>
        <end position="255"/>
    </location>
</feature>
<organism evidence="12 13">
    <name type="scientific">Pestalotiopsis fici (strain W106-1 / CGMCC3.15140)</name>
    <dbReference type="NCBI Taxonomy" id="1229662"/>
    <lineage>
        <taxon>Eukaryota</taxon>
        <taxon>Fungi</taxon>
        <taxon>Dikarya</taxon>
        <taxon>Ascomycota</taxon>
        <taxon>Pezizomycotina</taxon>
        <taxon>Sordariomycetes</taxon>
        <taxon>Xylariomycetidae</taxon>
        <taxon>Amphisphaeriales</taxon>
        <taxon>Sporocadaceae</taxon>
        <taxon>Pestalotiopsis</taxon>
    </lineage>
</organism>
<keyword evidence="7 9" id="KW-0539">Nucleus</keyword>
<dbReference type="OMA" id="ITQGYIP"/>
<dbReference type="RefSeq" id="XP_007827650.1">
    <property type="nucleotide sequence ID" value="XM_007829459.1"/>
</dbReference>
<dbReference type="KEGG" id="pfy:PFICI_00878"/>
<evidence type="ECO:0000256" key="7">
    <source>
        <dbReference type="ARBA" id="ARBA00023242"/>
    </source>
</evidence>
<evidence type="ECO:0000313" key="13">
    <source>
        <dbReference type="Proteomes" id="UP000030651"/>
    </source>
</evidence>
<protein>
    <recommendedName>
        <fullName evidence="3 9">Mediator of RNA polymerase II transcription subunit 14</fullName>
    </recommendedName>
    <alternativeName>
        <fullName evidence="8 9">Mediator complex subunit 14</fullName>
    </alternativeName>
</protein>
<reference evidence="13" key="1">
    <citation type="journal article" date="2015" name="BMC Genomics">
        <title>Genomic and transcriptomic analysis of the endophytic fungus Pestalotiopsis fici reveals its lifestyle and high potential for synthesis of natural products.</title>
        <authorList>
            <person name="Wang X."/>
            <person name="Zhang X."/>
            <person name="Liu L."/>
            <person name="Xiang M."/>
            <person name="Wang W."/>
            <person name="Sun X."/>
            <person name="Che Y."/>
            <person name="Guo L."/>
            <person name="Liu G."/>
            <person name="Guo L."/>
            <person name="Wang C."/>
            <person name="Yin W.B."/>
            <person name="Stadler M."/>
            <person name="Zhang X."/>
            <person name="Liu X."/>
        </authorList>
    </citation>
    <scope>NUCLEOTIDE SEQUENCE [LARGE SCALE GENOMIC DNA]</scope>
    <source>
        <strain evidence="13">W106-1 / CGMCC3.15140</strain>
    </source>
</reference>
<dbReference type="EMBL" id="KI912109">
    <property type="protein sequence ID" value="ETS87050.1"/>
    <property type="molecule type" value="Genomic_DNA"/>
</dbReference>
<comment type="subunit">
    <text evidence="9">Component of the Mediator complex.</text>
</comment>
<evidence type="ECO:0000256" key="5">
    <source>
        <dbReference type="ARBA" id="ARBA00023159"/>
    </source>
</evidence>
<comment type="subcellular location">
    <subcellularLocation>
        <location evidence="1 9">Nucleus</location>
    </subcellularLocation>
</comment>
<evidence type="ECO:0000256" key="8">
    <source>
        <dbReference type="ARBA" id="ARBA00032007"/>
    </source>
</evidence>
<comment type="function">
    <text evidence="9">Component of the Mediator complex, a coactivator involved in the regulated transcription of nearly all RNA polymerase II-dependent genes. Mediator functions as a bridge to convey information from gene-specific regulatory proteins to the basal RNA polymerase II transcription machinery. Mediator is recruited to promoters by direct interactions with regulatory proteins and serves as a scaffold for the assembly of a functional preinitiation complex with RNA polymerase II and the general transcription factors.</text>
</comment>
<dbReference type="AlphaFoldDB" id="W3XM52"/>
<dbReference type="GO" id="GO:0003712">
    <property type="term" value="F:transcription coregulator activity"/>
    <property type="evidence" value="ECO:0007669"/>
    <property type="project" value="UniProtKB-UniRule"/>
</dbReference>
<dbReference type="InterPro" id="IPR013947">
    <property type="entry name" value="Mediator_Med14"/>
</dbReference>
<sequence length="1060" mass="119275">MPGAVAMENGIQNGLPGGDHDAVARSARMNDLPDEIQHITQGYIPLGLLLSRLAQRSHNQLTAKILELAKMPVSAPAVNGNSAPAVSLPDDTSVENLSKKASLLNFMQELHARWTKALVIASWSRKAPTVSKLIDLMNYINMERKAFDDGLGYMANIKRDLTFARLPNPDLQTALQVLSTGSASWMPDLGYIEPPPLTAEEQLQWIEELNTLLSLRLNLEDHDKIPLQFRDYTIASGRVTFKVEGEYEVDLTIADEDFEQQYWFLDFRFAFTPAPAELTETLRVFLEARVNEALEKEGLRGCYNFLHEFVLTHKISEYVRQARELARASWVDTLKIERLNRSMAIQYWTNRHLPDSPKSWIIMGVHSGRKSGATTIDNDATSYLSLRWFRDGKEVQESDITFEKSHISTEKLLKKVIARHVEHILSTIHGKLQTKDRYLKREAALSLDISRDEPLESSLRVQVGQKDFINLRIAPITGSFSMTPQRTATYKGEQRLNTLAKDPTEEGILALEGARYAWMADDLNRRGKSMGWSFTRSPVRPEEIRSILKSKESGQNFWFKRKGWPAEWYMMLSLSLAGDRWWLMEVANLPTGPRVVTFAQLPLVTPSPALNDTFFAGMTIFSAAMMSQVINSKELHRRHIKYRDDQKMSLPQTPTMKLPILKVRLAEILAGGTIAAGKPVTWAHDHVFIRFMRIENTRRIRKEIQQGEDQAQKQPLLSIVADARFRVVDPAKFGLLQGNVEQDVAYNTQLGVFALQLKADLGTTIVGDLANRIHAIERLVDCVDAIRRSPSDIKCDTITLARVDFTYSDAIGRTAGNAAEANIRRWKASLDLRSDQIKMSLEKGNPHLRILDGLNRLINSSLGFSKLPQYLAFTLPAIKALDQIEDSWAQVPQGRAEIFSEQLDWFTIRYILSGPNKAAPRVYRIALKLRERRGSPFWHVTRSEIGPNSNPDDEFKPVLAKVWSQANAGWQNFGDSACCNADDSIIALLKAVDDAARELAKKPVPTSPVASRQPAKTQPTPKMQPASKPNNQKNTAAQANRGRPMQQQSGTSSNTAITLD</sequence>
<keyword evidence="6 9" id="KW-0804">Transcription</keyword>
<feature type="region of interest" description="Disordered" evidence="10">
    <location>
        <begin position="1"/>
        <end position="22"/>
    </location>
</feature>
<dbReference type="Pfam" id="PF26204">
    <property type="entry name" value="Med14_fung"/>
    <property type="match status" value="1"/>
</dbReference>
<evidence type="ECO:0000256" key="6">
    <source>
        <dbReference type="ARBA" id="ARBA00023163"/>
    </source>
</evidence>
<dbReference type="PANTHER" id="PTHR12809">
    <property type="entry name" value="MEDIATOR COMPLEX SUBUNIT"/>
    <property type="match status" value="1"/>
</dbReference>
<keyword evidence="5 9" id="KW-0010">Activator</keyword>
<feature type="compositionally biased region" description="Polar residues" evidence="10">
    <location>
        <begin position="1008"/>
        <end position="1038"/>
    </location>
</feature>
<evidence type="ECO:0000256" key="10">
    <source>
        <dbReference type="SAM" id="MobiDB-lite"/>
    </source>
</evidence>
<dbReference type="STRING" id="1229662.W3XM52"/>
<dbReference type="eggNOG" id="KOG1875">
    <property type="taxonomic scope" value="Eukaryota"/>
</dbReference>
<dbReference type="GeneID" id="19265891"/>
<keyword evidence="13" id="KW-1185">Reference proteome</keyword>
<evidence type="ECO:0000256" key="9">
    <source>
        <dbReference type="RuleBase" id="RU365082"/>
    </source>
</evidence>
<accession>W3XM52</accession>
<dbReference type="OrthoDB" id="205099at2759"/>
<dbReference type="GO" id="GO:0016592">
    <property type="term" value="C:mediator complex"/>
    <property type="evidence" value="ECO:0007669"/>
    <property type="project" value="UniProtKB-UniRule"/>
</dbReference>